<dbReference type="AlphaFoldDB" id="M6YBG7"/>
<comment type="caution">
    <text evidence="1">The sequence shown here is derived from an EMBL/GenBank/DDBJ whole genome shotgun (WGS) entry which is preliminary data.</text>
</comment>
<gene>
    <name evidence="1" type="ORF">LEP1GSC024_2409</name>
</gene>
<reference evidence="1 2" key="1">
    <citation type="submission" date="2013-01" db="EMBL/GenBank/DDBJ databases">
        <authorList>
            <person name="Harkins D.M."/>
            <person name="Durkin A.S."/>
            <person name="Brinkac L.M."/>
            <person name="Haft D.H."/>
            <person name="Selengut J.D."/>
            <person name="Sanka R."/>
            <person name="DePew J."/>
            <person name="Purushe J."/>
            <person name="Whelen A.C."/>
            <person name="Vinetz J.M."/>
            <person name="Sutton G.G."/>
            <person name="Nierman W.C."/>
            <person name="Fouts D.E."/>
        </authorList>
    </citation>
    <scope>NUCLEOTIDE SEQUENCE [LARGE SCALE GENOMIC DNA]</scope>
    <source>
        <strain evidence="1 2">2001034031</strain>
    </source>
</reference>
<organism evidence="1 2">
    <name type="scientific">Leptospira noguchii str. 2001034031</name>
    <dbReference type="NCBI Taxonomy" id="1193053"/>
    <lineage>
        <taxon>Bacteria</taxon>
        <taxon>Pseudomonadati</taxon>
        <taxon>Spirochaetota</taxon>
        <taxon>Spirochaetia</taxon>
        <taxon>Leptospirales</taxon>
        <taxon>Leptospiraceae</taxon>
        <taxon>Leptospira</taxon>
    </lineage>
</organism>
<name>M6YBG7_9LEPT</name>
<dbReference type="EMBL" id="AKXB02000019">
    <property type="protein sequence ID" value="EMO91105.1"/>
    <property type="molecule type" value="Genomic_DNA"/>
</dbReference>
<accession>M6YBG7</accession>
<protein>
    <submittedName>
        <fullName evidence="1">Uncharacterized protein</fullName>
    </submittedName>
</protein>
<sequence>MLSLKKISFLNEYGVKGATTNPDFTDKFLKVGTTSKFGCDYDQTLYGRMHLKQKRGNSYF</sequence>
<dbReference type="RefSeq" id="WP_004442962.1">
    <property type="nucleotide sequence ID" value="NZ_AKXB02000019.1"/>
</dbReference>
<dbReference type="Proteomes" id="UP000012138">
    <property type="component" value="Unassembled WGS sequence"/>
</dbReference>
<proteinExistence type="predicted"/>
<evidence type="ECO:0000313" key="1">
    <source>
        <dbReference type="EMBL" id="EMO91105.1"/>
    </source>
</evidence>
<evidence type="ECO:0000313" key="2">
    <source>
        <dbReference type="Proteomes" id="UP000012138"/>
    </source>
</evidence>